<accession>A0AAP0AS16</accession>
<comment type="caution">
    <text evidence="3">The sequence shown here is derived from an EMBL/GenBank/DDBJ whole genome shotgun (WGS) entry which is preliminary data.</text>
</comment>
<keyword evidence="1" id="KW-1133">Transmembrane helix</keyword>
<feature type="transmembrane region" description="Helical" evidence="1">
    <location>
        <begin position="429"/>
        <end position="451"/>
    </location>
</feature>
<dbReference type="Pfam" id="PF03372">
    <property type="entry name" value="Exo_endo_phos"/>
    <property type="match status" value="1"/>
</dbReference>
<evidence type="ECO:0000313" key="3">
    <source>
        <dbReference type="EMBL" id="KAK8913559.1"/>
    </source>
</evidence>
<keyword evidence="1" id="KW-0812">Transmembrane</keyword>
<sequence>MVGNSNLDFYGKTLGFHEAIPNTNAKIWVFWKHDLQGKLLESHSQFLHIHFKSRNFEGLGTFVYAHCQRSIQRNLWESLTTLASNIALPWIVAGDFNVIRYASEKMGGNLPNPNHMAEFSDCILDCGLSEIPYSRSPFTWTNNKIWECLDRVLSNANWTNYFTSAKVEHLSHANSDHCPLIITMSTAERNFVPTIRFQNMWISHHEFDNSILNSWSISISGPPLIQLWLKLKDIKIKLKKWNKEVFGNLFTKLIESENEAKRLERKNESLWSTFMKTKYLRGLHPMLCTMRNTASAIWNRMFKIRNEAEKFIAWEIGPGQISFWFDNWVGSSSLASLFPLGPHDERRVVDFLNNQGWNNHSLEGVVPQHWINRIMQIPLSNKESDRCLFTRSPNQCFSFNTVWQEMRVKRPTLWEGNTGVMPYPKKYPFLIGVFLILLSPWTTLCKLGVFLKCLCCNSSEDMEHLFLRSKIAEAIWKFYSSLFDTNFIAYTNISNCLTDWRAFKPWATKTHIRFVLPVIIFWCISTARNDAKYRNMVMTPFRIKSKTDNMVRILVKAKVLGTNREKPKVSNYFNITLGKNPKKRKSTTHGSTFWLKPKPTFFKLNFACTTANGRGGAGFVLRDYNNMVHYGLHLNFEVTSNWEAYLRGTLLAIQICVNKRSLHNGNIIIESDHSSLTRFSRSSALCNWVNYHLFYTCYSLLRFLTFILILPLGKETRLLLFWLL</sequence>
<gene>
    <name evidence="3" type="ORF">KSP39_PZI024511</name>
</gene>
<dbReference type="EMBL" id="JBBWWQ010000021">
    <property type="protein sequence ID" value="KAK8913559.1"/>
    <property type="molecule type" value="Genomic_DNA"/>
</dbReference>
<dbReference type="CDD" id="cd06222">
    <property type="entry name" value="RNase_H_like"/>
    <property type="match status" value="1"/>
</dbReference>
<dbReference type="PANTHER" id="PTHR33710">
    <property type="entry name" value="BNAC02G09200D PROTEIN"/>
    <property type="match status" value="1"/>
</dbReference>
<dbReference type="AlphaFoldDB" id="A0AAP0AS16"/>
<dbReference type="SUPFAM" id="SSF56219">
    <property type="entry name" value="DNase I-like"/>
    <property type="match status" value="1"/>
</dbReference>
<dbReference type="InterPro" id="IPR005135">
    <property type="entry name" value="Endo/exonuclease/phosphatase"/>
</dbReference>
<keyword evidence="4" id="KW-1185">Reference proteome</keyword>
<feature type="transmembrane region" description="Helical" evidence="1">
    <location>
        <begin position="688"/>
        <end position="710"/>
    </location>
</feature>
<evidence type="ECO:0000313" key="4">
    <source>
        <dbReference type="Proteomes" id="UP001418222"/>
    </source>
</evidence>
<dbReference type="InterPro" id="IPR012337">
    <property type="entry name" value="RNaseH-like_sf"/>
</dbReference>
<dbReference type="PANTHER" id="PTHR33710:SF71">
    <property type="entry name" value="ENDONUCLEASE_EXONUCLEASE_PHOSPHATASE DOMAIN-CONTAINING PROTEIN"/>
    <property type="match status" value="1"/>
</dbReference>
<dbReference type="Gene3D" id="3.60.10.10">
    <property type="entry name" value="Endonuclease/exonuclease/phosphatase"/>
    <property type="match status" value="1"/>
</dbReference>
<reference evidence="3 4" key="1">
    <citation type="journal article" date="2022" name="Nat. Plants">
        <title>Genomes of leafy and leafless Platanthera orchids illuminate the evolution of mycoheterotrophy.</title>
        <authorList>
            <person name="Li M.H."/>
            <person name="Liu K.W."/>
            <person name="Li Z."/>
            <person name="Lu H.C."/>
            <person name="Ye Q.L."/>
            <person name="Zhang D."/>
            <person name="Wang J.Y."/>
            <person name="Li Y.F."/>
            <person name="Zhong Z.M."/>
            <person name="Liu X."/>
            <person name="Yu X."/>
            <person name="Liu D.K."/>
            <person name="Tu X.D."/>
            <person name="Liu B."/>
            <person name="Hao Y."/>
            <person name="Liao X.Y."/>
            <person name="Jiang Y.T."/>
            <person name="Sun W.H."/>
            <person name="Chen J."/>
            <person name="Chen Y.Q."/>
            <person name="Ai Y."/>
            <person name="Zhai J.W."/>
            <person name="Wu S.S."/>
            <person name="Zhou Z."/>
            <person name="Hsiao Y.Y."/>
            <person name="Wu W.L."/>
            <person name="Chen Y.Y."/>
            <person name="Lin Y.F."/>
            <person name="Hsu J.L."/>
            <person name="Li C.Y."/>
            <person name="Wang Z.W."/>
            <person name="Zhao X."/>
            <person name="Zhong W.Y."/>
            <person name="Ma X.K."/>
            <person name="Ma L."/>
            <person name="Huang J."/>
            <person name="Chen G.Z."/>
            <person name="Huang M.Z."/>
            <person name="Huang L."/>
            <person name="Peng D.H."/>
            <person name="Luo Y.B."/>
            <person name="Zou S.Q."/>
            <person name="Chen S.P."/>
            <person name="Lan S."/>
            <person name="Tsai W.C."/>
            <person name="Van de Peer Y."/>
            <person name="Liu Z.J."/>
        </authorList>
    </citation>
    <scope>NUCLEOTIDE SEQUENCE [LARGE SCALE GENOMIC DNA]</scope>
    <source>
        <strain evidence="3">Lor287</strain>
    </source>
</reference>
<dbReference type="InterPro" id="IPR036691">
    <property type="entry name" value="Endo/exonu/phosph_ase_sf"/>
</dbReference>
<dbReference type="SUPFAM" id="SSF53098">
    <property type="entry name" value="Ribonuclease H-like"/>
    <property type="match status" value="1"/>
</dbReference>
<proteinExistence type="predicted"/>
<organism evidence="3 4">
    <name type="scientific">Platanthera zijinensis</name>
    <dbReference type="NCBI Taxonomy" id="2320716"/>
    <lineage>
        <taxon>Eukaryota</taxon>
        <taxon>Viridiplantae</taxon>
        <taxon>Streptophyta</taxon>
        <taxon>Embryophyta</taxon>
        <taxon>Tracheophyta</taxon>
        <taxon>Spermatophyta</taxon>
        <taxon>Magnoliopsida</taxon>
        <taxon>Liliopsida</taxon>
        <taxon>Asparagales</taxon>
        <taxon>Orchidaceae</taxon>
        <taxon>Orchidoideae</taxon>
        <taxon>Orchideae</taxon>
        <taxon>Orchidinae</taxon>
        <taxon>Platanthera</taxon>
    </lineage>
</organism>
<evidence type="ECO:0000259" key="2">
    <source>
        <dbReference type="Pfam" id="PF03372"/>
    </source>
</evidence>
<dbReference type="InterPro" id="IPR044730">
    <property type="entry name" value="RNase_H-like_dom_plant"/>
</dbReference>
<keyword evidence="1" id="KW-0472">Membrane</keyword>
<protein>
    <recommendedName>
        <fullName evidence="2">Endonuclease/exonuclease/phosphatase domain-containing protein</fullName>
    </recommendedName>
</protein>
<feature type="domain" description="Endonuclease/exonuclease/phosphatase" evidence="2">
    <location>
        <begin position="22"/>
        <end position="164"/>
    </location>
</feature>
<dbReference type="Proteomes" id="UP001418222">
    <property type="component" value="Unassembled WGS sequence"/>
</dbReference>
<dbReference type="GO" id="GO:0003824">
    <property type="term" value="F:catalytic activity"/>
    <property type="evidence" value="ECO:0007669"/>
    <property type="project" value="InterPro"/>
</dbReference>
<name>A0AAP0AS16_9ASPA</name>
<evidence type="ECO:0000256" key="1">
    <source>
        <dbReference type="SAM" id="Phobius"/>
    </source>
</evidence>